<feature type="chain" id="PRO_5038714477" description="Alpha-mannosidase" evidence="1">
    <location>
        <begin position="22"/>
        <end position="323"/>
    </location>
</feature>
<feature type="signal peptide" evidence="1">
    <location>
        <begin position="1"/>
        <end position="21"/>
    </location>
</feature>
<keyword evidence="5" id="KW-1185">Reference proteome</keyword>
<dbReference type="Gene3D" id="3.20.110.10">
    <property type="entry name" value="Glycoside hydrolase 38, N terminal domain"/>
    <property type="match status" value="1"/>
</dbReference>
<dbReference type="GO" id="GO:0006013">
    <property type="term" value="P:mannose metabolic process"/>
    <property type="evidence" value="ECO:0007669"/>
    <property type="project" value="InterPro"/>
</dbReference>
<protein>
    <recommendedName>
        <fullName evidence="6">Alpha-mannosidase</fullName>
    </recommendedName>
</protein>
<gene>
    <name evidence="4" type="ORF">KIL84_013354</name>
</gene>
<dbReference type="SUPFAM" id="SSF88713">
    <property type="entry name" value="Glycoside hydrolase/deacetylase"/>
    <property type="match status" value="1"/>
</dbReference>
<dbReference type="EMBL" id="JAHDVG010000485">
    <property type="protein sequence ID" value="KAH1168764.1"/>
    <property type="molecule type" value="Genomic_DNA"/>
</dbReference>
<evidence type="ECO:0000313" key="4">
    <source>
        <dbReference type="EMBL" id="KAH1168764.1"/>
    </source>
</evidence>
<dbReference type="Proteomes" id="UP000827986">
    <property type="component" value="Unassembled WGS sequence"/>
</dbReference>
<dbReference type="InterPro" id="IPR027291">
    <property type="entry name" value="Glyco_hydro_38_N_sf"/>
</dbReference>
<sequence length="323" mass="37724">MRGCGIRWFLTQKLSWSLVNAFPHSTFFWEGIDGSQVLTHFPPGNSYDLKGRVEEMLKAMNNNKDKGHVNHSAALFGFGDGAGGPTQKMLDRLKRMRDTDGLPRVQMSTPDRFFSMLEKEKTQLLTWTGELFLELHNDTYTTQAQRWSDYVERYVSSDSTSPELREHLAQEPVFLPRNLRQIRKCQCGREQQEKEGKEGNSKKSMENVESLDKLECKFKLNSYKMVYVIKSEDYMYRRTALLLRAQQSHERVSKRLHQRFQAWVDRWTKEHVTREMAAETNKWLMGEGLEGLVPCTTTCDTETLHFVSINKYRVKYGTIFKPP</sequence>
<evidence type="ECO:0000259" key="3">
    <source>
        <dbReference type="Pfam" id="PF16879"/>
    </source>
</evidence>
<feature type="domain" description="Sin3 C-terminal" evidence="3">
    <location>
        <begin position="135"/>
        <end position="235"/>
    </location>
</feature>
<dbReference type="InterPro" id="IPR000602">
    <property type="entry name" value="Glyco_hydro_38_N"/>
</dbReference>
<accession>A0A9D4ASB5</accession>
<organism evidence="4 5">
    <name type="scientific">Mauremys mutica</name>
    <name type="common">yellowpond turtle</name>
    <dbReference type="NCBI Taxonomy" id="74926"/>
    <lineage>
        <taxon>Eukaryota</taxon>
        <taxon>Metazoa</taxon>
        <taxon>Chordata</taxon>
        <taxon>Craniata</taxon>
        <taxon>Vertebrata</taxon>
        <taxon>Euteleostomi</taxon>
        <taxon>Archelosauria</taxon>
        <taxon>Testudinata</taxon>
        <taxon>Testudines</taxon>
        <taxon>Cryptodira</taxon>
        <taxon>Durocryptodira</taxon>
        <taxon>Testudinoidea</taxon>
        <taxon>Geoemydidae</taxon>
        <taxon>Geoemydinae</taxon>
        <taxon>Mauremys</taxon>
    </lineage>
</organism>
<dbReference type="PANTHER" id="PTHR46017">
    <property type="entry name" value="ALPHA-MANNOSIDASE 2C1"/>
    <property type="match status" value="1"/>
</dbReference>
<evidence type="ECO:0000259" key="2">
    <source>
        <dbReference type="Pfam" id="PF01074"/>
    </source>
</evidence>
<evidence type="ECO:0000256" key="1">
    <source>
        <dbReference type="SAM" id="SignalP"/>
    </source>
</evidence>
<dbReference type="GO" id="GO:0009313">
    <property type="term" value="P:oligosaccharide catabolic process"/>
    <property type="evidence" value="ECO:0007669"/>
    <property type="project" value="TreeGrafter"/>
</dbReference>
<proteinExistence type="predicted"/>
<dbReference type="Pfam" id="PF16879">
    <property type="entry name" value="Sin3a_C"/>
    <property type="match status" value="1"/>
</dbReference>
<dbReference type="GO" id="GO:0004559">
    <property type="term" value="F:alpha-mannosidase activity"/>
    <property type="evidence" value="ECO:0007669"/>
    <property type="project" value="InterPro"/>
</dbReference>
<dbReference type="PANTHER" id="PTHR46017:SF1">
    <property type="entry name" value="ALPHA-MANNOSIDASE 2C1"/>
    <property type="match status" value="1"/>
</dbReference>
<dbReference type="InterPro" id="IPR011330">
    <property type="entry name" value="Glyco_hydro/deAcase_b/a-brl"/>
</dbReference>
<feature type="domain" description="Glycoside hydrolase family 38 N-terminal" evidence="2">
    <location>
        <begin position="2"/>
        <end position="127"/>
    </location>
</feature>
<keyword evidence="1" id="KW-0732">Signal</keyword>
<dbReference type="InterPro" id="IPR031693">
    <property type="entry name" value="Sin3_C"/>
</dbReference>
<evidence type="ECO:0008006" key="6">
    <source>
        <dbReference type="Google" id="ProtNLM"/>
    </source>
</evidence>
<dbReference type="AlphaFoldDB" id="A0A9D4ASB5"/>
<reference evidence="4" key="1">
    <citation type="submission" date="2021-09" db="EMBL/GenBank/DDBJ databases">
        <title>The genome of Mauremys mutica provides insights into the evolution of semi-aquatic lifestyle.</title>
        <authorList>
            <person name="Gong S."/>
            <person name="Gao Y."/>
        </authorList>
    </citation>
    <scope>NUCLEOTIDE SEQUENCE</scope>
    <source>
        <strain evidence="4">MM-2020</strain>
        <tissue evidence="4">Muscle</tissue>
    </source>
</reference>
<comment type="caution">
    <text evidence="4">The sequence shown here is derived from an EMBL/GenBank/DDBJ whole genome shotgun (WGS) entry which is preliminary data.</text>
</comment>
<dbReference type="Pfam" id="PF01074">
    <property type="entry name" value="Glyco_hydro_38N"/>
    <property type="match status" value="1"/>
</dbReference>
<evidence type="ECO:0000313" key="5">
    <source>
        <dbReference type="Proteomes" id="UP000827986"/>
    </source>
</evidence>
<name>A0A9D4ASB5_9SAUR</name>